<name>A0A381ZKG7_9ZZZZ</name>
<feature type="domain" description="DNA ligase ATP-dependent C-terminal" evidence="1">
    <location>
        <begin position="246"/>
        <end position="364"/>
    </location>
</feature>
<dbReference type="GO" id="GO:0006281">
    <property type="term" value="P:DNA repair"/>
    <property type="evidence" value="ECO:0007669"/>
    <property type="project" value="InterPro"/>
</dbReference>
<dbReference type="GO" id="GO:0006310">
    <property type="term" value="P:DNA recombination"/>
    <property type="evidence" value="ECO:0007669"/>
    <property type="project" value="InterPro"/>
</dbReference>
<dbReference type="Gene3D" id="3.30.470.30">
    <property type="entry name" value="DNA ligase/mRNA capping enzyme"/>
    <property type="match status" value="1"/>
</dbReference>
<dbReference type="InterPro" id="IPR012340">
    <property type="entry name" value="NA-bd_OB-fold"/>
</dbReference>
<dbReference type="Pfam" id="PF04679">
    <property type="entry name" value="DNA_ligase_A_C"/>
    <property type="match status" value="1"/>
</dbReference>
<dbReference type="Gene3D" id="2.40.50.140">
    <property type="entry name" value="Nucleic acid-binding proteins"/>
    <property type="match status" value="1"/>
</dbReference>
<sequence length="483" mass="53551">MATKKNKKPLGKGFVSEIGSIEDSTLAAMLRGYKSRVASGYRALTKEEIKGAISPGKYLVSPKIDGELWFLIMEGKDPWLGNPNGRIISGDIPLLKEAATLSNKFHDRTVLAGELFAVVENDRARVGDLKSAMGGGEKADAGRLGFMVFDLLEGGDKKKQAPFENYTETFATIENLLDGGKRIQSIRTDTVGTPGEIESLFDELVENGKAEGLIARDQGTRIYKIKPSFTVDMAVLGYTEKTGDASQVRSILLGLMRADGQYQVLSGCGNLKTEDERKALMKKLQPLCVGSSFRHASGSGEMYHFIRPEVVVEIKATDIQTENSSGDPIKSMVIKFDENSWTPVCPLPSASLLHPALERVRTDKQANETDIRFSQLLERVVVQNPDQKVESIELPASEILRREVWSKSTKGKKAVQKLVVWKTNKEKETPNFSAYVVHWTDYSPGRKDPLKKEVRLSPDKKDATQIAEKMIEENIKKGWEKVV</sequence>
<evidence type="ECO:0000313" key="2">
    <source>
        <dbReference type="EMBL" id="SVA89838.1"/>
    </source>
</evidence>
<dbReference type="SUPFAM" id="SSF50249">
    <property type="entry name" value="Nucleic acid-binding proteins"/>
    <property type="match status" value="1"/>
</dbReference>
<organism evidence="2">
    <name type="scientific">marine metagenome</name>
    <dbReference type="NCBI Taxonomy" id="408172"/>
    <lineage>
        <taxon>unclassified sequences</taxon>
        <taxon>metagenomes</taxon>
        <taxon>ecological metagenomes</taxon>
    </lineage>
</organism>
<accession>A0A381ZKG7</accession>
<protein>
    <recommendedName>
        <fullName evidence="1">DNA ligase ATP-dependent C-terminal domain-containing protein</fullName>
    </recommendedName>
</protein>
<reference evidence="2" key="1">
    <citation type="submission" date="2018-05" db="EMBL/GenBank/DDBJ databases">
        <authorList>
            <person name="Lanie J.A."/>
            <person name="Ng W.-L."/>
            <person name="Kazmierczak K.M."/>
            <person name="Andrzejewski T.M."/>
            <person name="Davidsen T.M."/>
            <person name="Wayne K.J."/>
            <person name="Tettelin H."/>
            <person name="Glass J.I."/>
            <person name="Rusch D."/>
            <person name="Podicherti R."/>
            <person name="Tsui H.-C.T."/>
            <person name="Winkler M.E."/>
        </authorList>
    </citation>
    <scope>NUCLEOTIDE SEQUENCE</scope>
</reference>
<evidence type="ECO:0000259" key="1">
    <source>
        <dbReference type="Pfam" id="PF04679"/>
    </source>
</evidence>
<dbReference type="SUPFAM" id="SSF56091">
    <property type="entry name" value="DNA ligase/mRNA capping enzyme, catalytic domain"/>
    <property type="match status" value="1"/>
</dbReference>
<dbReference type="EMBL" id="UINC01021711">
    <property type="protein sequence ID" value="SVA89838.1"/>
    <property type="molecule type" value="Genomic_DNA"/>
</dbReference>
<proteinExistence type="predicted"/>
<dbReference type="GO" id="GO:0003910">
    <property type="term" value="F:DNA ligase (ATP) activity"/>
    <property type="evidence" value="ECO:0007669"/>
    <property type="project" value="InterPro"/>
</dbReference>
<dbReference type="InterPro" id="IPR012309">
    <property type="entry name" value="DNA_ligase_ATP-dep_C"/>
</dbReference>
<dbReference type="AlphaFoldDB" id="A0A381ZKG7"/>
<gene>
    <name evidence="2" type="ORF">METZ01_LOCUS142692</name>
</gene>